<accession>A0A6C0BJI0</accession>
<dbReference type="EMBL" id="MN739162">
    <property type="protein sequence ID" value="QHS91568.1"/>
    <property type="molecule type" value="Genomic_DNA"/>
</dbReference>
<feature type="compositionally biased region" description="Polar residues" evidence="1">
    <location>
        <begin position="12"/>
        <end position="31"/>
    </location>
</feature>
<feature type="region of interest" description="Disordered" evidence="1">
    <location>
        <begin position="94"/>
        <end position="115"/>
    </location>
</feature>
<protein>
    <submittedName>
        <fullName evidence="2">Uncharacterized protein</fullName>
    </submittedName>
</protein>
<name>A0A6C0BJI0_9ZZZZ</name>
<reference evidence="2" key="1">
    <citation type="journal article" date="2020" name="Nature">
        <title>Giant virus diversity and host interactions through global metagenomics.</title>
        <authorList>
            <person name="Schulz F."/>
            <person name="Roux S."/>
            <person name="Paez-Espino D."/>
            <person name="Jungbluth S."/>
            <person name="Walsh D.A."/>
            <person name="Denef V.J."/>
            <person name="McMahon K.D."/>
            <person name="Konstantinidis K.T."/>
            <person name="Eloe-Fadrosh E.A."/>
            <person name="Kyrpides N.C."/>
            <person name="Woyke T."/>
        </authorList>
    </citation>
    <scope>NUCLEOTIDE SEQUENCE</scope>
    <source>
        <strain evidence="2">GVMAG-M-3300013006-15</strain>
    </source>
</reference>
<organism evidence="2">
    <name type="scientific">viral metagenome</name>
    <dbReference type="NCBI Taxonomy" id="1070528"/>
    <lineage>
        <taxon>unclassified sequences</taxon>
        <taxon>metagenomes</taxon>
        <taxon>organismal metagenomes</taxon>
    </lineage>
</organism>
<evidence type="ECO:0000256" key="1">
    <source>
        <dbReference type="SAM" id="MobiDB-lite"/>
    </source>
</evidence>
<evidence type="ECO:0000313" key="2">
    <source>
        <dbReference type="EMBL" id="QHS91568.1"/>
    </source>
</evidence>
<feature type="region of interest" description="Disordered" evidence="1">
    <location>
        <begin position="1"/>
        <end position="46"/>
    </location>
</feature>
<dbReference type="AlphaFoldDB" id="A0A6C0BJI0"/>
<feature type="compositionally biased region" description="Basic residues" evidence="1">
    <location>
        <begin position="97"/>
        <end position="115"/>
    </location>
</feature>
<proteinExistence type="predicted"/>
<sequence>MSLQIKSPLPMSKTTSSNWNGSQNSVNSSPRTPVIPSKAGEECDPEFEPAGFRAWRRLSNGKIFIGLNAPITKPKKFAKQIWQGGKKSIICAPAARSRSRRSLKGRKSTRKTRKN</sequence>